<reference evidence="8" key="1">
    <citation type="submission" date="2012-12" db="EMBL/GenBank/DDBJ databases">
        <authorList>
            <person name="Hellsten U."/>
            <person name="Grimwood J."/>
            <person name="Chapman J.A."/>
            <person name="Shapiro H."/>
            <person name="Aerts A."/>
            <person name="Otillar R.P."/>
            <person name="Terry A.Y."/>
            <person name="Boore J.L."/>
            <person name="Simakov O."/>
            <person name="Marletaz F."/>
            <person name="Cho S.-J."/>
            <person name="Edsinger-Gonzales E."/>
            <person name="Havlak P."/>
            <person name="Kuo D.-H."/>
            <person name="Larsson T."/>
            <person name="Lv J."/>
            <person name="Arendt D."/>
            <person name="Savage R."/>
            <person name="Osoegawa K."/>
            <person name="de Jong P."/>
            <person name="Lindberg D.R."/>
            <person name="Seaver E.C."/>
            <person name="Weisblat D.A."/>
            <person name="Putnam N.H."/>
            <person name="Grigoriev I.V."/>
            <person name="Rokhsar D.S."/>
        </authorList>
    </citation>
    <scope>NUCLEOTIDE SEQUENCE</scope>
    <source>
        <strain evidence="8">I ESC-2004</strain>
    </source>
</reference>
<dbReference type="AlphaFoldDB" id="R7TLJ3"/>
<dbReference type="GO" id="GO:0046872">
    <property type="term" value="F:metal ion binding"/>
    <property type="evidence" value="ECO:0007669"/>
    <property type="project" value="UniProtKB-KW"/>
</dbReference>
<dbReference type="EMBL" id="KB309449">
    <property type="protein sequence ID" value="ELT94362.1"/>
    <property type="molecule type" value="Genomic_DNA"/>
</dbReference>
<dbReference type="EMBL" id="AMQN01002517">
    <property type="status" value="NOT_ANNOTATED_CDS"/>
    <property type="molecule type" value="Genomic_DNA"/>
</dbReference>
<accession>R7TLJ3</accession>
<dbReference type="EnsemblMetazoa" id="CapteT192989">
    <property type="protein sequence ID" value="CapteP192989"/>
    <property type="gene ID" value="CapteG192989"/>
</dbReference>
<dbReference type="Proteomes" id="UP000014760">
    <property type="component" value="Unassembled WGS sequence"/>
</dbReference>
<evidence type="ECO:0000256" key="4">
    <source>
        <dbReference type="ARBA" id="ARBA00022833"/>
    </source>
</evidence>
<dbReference type="GO" id="GO:0016787">
    <property type="term" value="F:hydrolase activity"/>
    <property type="evidence" value="ECO:0007669"/>
    <property type="project" value="UniProtKB-KW"/>
</dbReference>
<dbReference type="SMART" id="SM00849">
    <property type="entry name" value="Lactamase_B"/>
    <property type="match status" value="1"/>
</dbReference>
<dbReference type="PANTHER" id="PTHR23131">
    <property type="entry name" value="ENDORIBONUCLEASE LACTB2"/>
    <property type="match status" value="1"/>
</dbReference>
<comment type="similarity">
    <text evidence="1">Belongs to the metallo-beta-lactamase superfamily. Glyoxalase II family.</text>
</comment>
<reference evidence="7" key="3">
    <citation type="submission" date="2015-06" db="UniProtKB">
        <authorList>
            <consortium name="EnsemblMetazoa"/>
        </authorList>
    </citation>
    <scope>IDENTIFICATION</scope>
</reference>
<name>R7TLJ3_CAPTE</name>
<organism evidence="6">
    <name type="scientific">Capitella teleta</name>
    <name type="common">Polychaete worm</name>
    <dbReference type="NCBI Taxonomy" id="283909"/>
    <lineage>
        <taxon>Eukaryota</taxon>
        <taxon>Metazoa</taxon>
        <taxon>Spiralia</taxon>
        <taxon>Lophotrochozoa</taxon>
        <taxon>Annelida</taxon>
        <taxon>Polychaeta</taxon>
        <taxon>Sedentaria</taxon>
        <taxon>Scolecida</taxon>
        <taxon>Capitellidae</taxon>
        <taxon>Capitella</taxon>
    </lineage>
</organism>
<keyword evidence="3" id="KW-0378">Hydrolase</keyword>
<dbReference type="InterPro" id="IPR041516">
    <property type="entry name" value="LACTB2_WH"/>
</dbReference>
<dbReference type="InterPro" id="IPR047921">
    <property type="entry name" value="LACTB2-like_MBL-fold"/>
</dbReference>
<protein>
    <recommendedName>
        <fullName evidence="5">Metallo-beta-lactamase domain-containing protein</fullName>
    </recommendedName>
</protein>
<dbReference type="Gene3D" id="3.60.15.10">
    <property type="entry name" value="Ribonuclease Z/Hydroxyacylglutathione hydrolase-like"/>
    <property type="match status" value="1"/>
</dbReference>
<dbReference type="CDD" id="cd07722">
    <property type="entry name" value="LACTB2-like_MBL-fold"/>
    <property type="match status" value="1"/>
</dbReference>
<dbReference type="STRING" id="283909.R7TLJ3"/>
<dbReference type="FunCoup" id="R7TLJ3">
    <property type="interactions" value="1148"/>
</dbReference>
<dbReference type="HOGENOM" id="CLU_048478_1_2_1"/>
<evidence type="ECO:0000259" key="5">
    <source>
        <dbReference type="SMART" id="SM00849"/>
    </source>
</evidence>
<evidence type="ECO:0000256" key="1">
    <source>
        <dbReference type="ARBA" id="ARBA00006759"/>
    </source>
</evidence>
<dbReference type="GO" id="GO:0003727">
    <property type="term" value="F:single-stranded RNA binding"/>
    <property type="evidence" value="ECO:0007669"/>
    <property type="project" value="TreeGrafter"/>
</dbReference>
<dbReference type="PANTHER" id="PTHR23131:SF0">
    <property type="entry name" value="ENDORIBONUCLEASE LACTB2"/>
    <property type="match status" value="1"/>
</dbReference>
<dbReference type="FunFam" id="3.60.15.10:FF:000017">
    <property type="entry name" value="Lactamase beta 2"/>
    <property type="match status" value="1"/>
</dbReference>
<feature type="domain" description="Metallo-beta-lactamase" evidence="5">
    <location>
        <begin position="37"/>
        <end position="194"/>
    </location>
</feature>
<proteinExistence type="inferred from homology"/>
<dbReference type="InterPro" id="IPR036866">
    <property type="entry name" value="RibonucZ/Hydroxyglut_hydro"/>
</dbReference>
<dbReference type="Pfam" id="PF17778">
    <property type="entry name" value="WHD_BLACT"/>
    <property type="match status" value="1"/>
</dbReference>
<dbReference type="InterPro" id="IPR036388">
    <property type="entry name" value="WH-like_DNA-bd_sf"/>
</dbReference>
<dbReference type="GO" id="GO:0004521">
    <property type="term" value="F:RNA endonuclease activity"/>
    <property type="evidence" value="ECO:0007669"/>
    <property type="project" value="TreeGrafter"/>
</dbReference>
<dbReference type="InterPro" id="IPR001279">
    <property type="entry name" value="Metallo-B-lactamas"/>
</dbReference>
<evidence type="ECO:0000256" key="3">
    <source>
        <dbReference type="ARBA" id="ARBA00022801"/>
    </source>
</evidence>
<dbReference type="Gene3D" id="1.10.10.10">
    <property type="entry name" value="Winged helix-like DNA-binding domain superfamily/Winged helix DNA-binding domain"/>
    <property type="match status" value="1"/>
</dbReference>
<evidence type="ECO:0000313" key="6">
    <source>
        <dbReference type="EMBL" id="ELT94362.1"/>
    </source>
</evidence>
<evidence type="ECO:0000313" key="8">
    <source>
        <dbReference type="Proteomes" id="UP000014760"/>
    </source>
</evidence>
<dbReference type="GO" id="GO:0005759">
    <property type="term" value="C:mitochondrial matrix"/>
    <property type="evidence" value="ECO:0007669"/>
    <property type="project" value="TreeGrafter"/>
</dbReference>
<keyword evidence="2" id="KW-0479">Metal-binding</keyword>
<evidence type="ECO:0000313" key="7">
    <source>
        <dbReference type="EnsemblMetazoa" id="CapteP192989"/>
    </source>
</evidence>
<dbReference type="OMA" id="WQAMDVV"/>
<evidence type="ECO:0000256" key="2">
    <source>
        <dbReference type="ARBA" id="ARBA00022723"/>
    </source>
</evidence>
<gene>
    <name evidence="6" type="ORF">CAPTEDRAFT_192989</name>
</gene>
<keyword evidence="4" id="KW-0862">Zinc</keyword>
<keyword evidence="8" id="KW-1185">Reference proteome</keyword>
<dbReference type="OrthoDB" id="17458at2759"/>
<reference evidence="6 8" key="2">
    <citation type="journal article" date="2013" name="Nature">
        <title>Insights into bilaterian evolution from three spiralian genomes.</title>
        <authorList>
            <person name="Simakov O."/>
            <person name="Marletaz F."/>
            <person name="Cho S.J."/>
            <person name="Edsinger-Gonzales E."/>
            <person name="Havlak P."/>
            <person name="Hellsten U."/>
            <person name="Kuo D.H."/>
            <person name="Larsson T."/>
            <person name="Lv J."/>
            <person name="Arendt D."/>
            <person name="Savage R."/>
            <person name="Osoegawa K."/>
            <person name="de Jong P."/>
            <person name="Grimwood J."/>
            <person name="Chapman J.A."/>
            <person name="Shapiro H."/>
            <person name="Aerts A."/>
            <person name="Otillar R.P."/>
            <person name="Terry A.Y."/>
            <person name="Boore J.L."/>
            <person name="Grigoriev I.V."/>
            <person name="Lindberg D.R."/>
            <person name="Seaver E.C."/>
            <person name="Weisblat D.A."/>
            <person name="Putnam N.H."/>
            <person name="Rokhsar D.S."/>
        </authorList>
    </citation>
    <scope>NUCLEOTIDE SEQUENCE</scope>
    <source>
        <strain evidence="6 8">I ESC-2004</strain>
    </source>
</reference>
<dbReference type="InterPro" id="IPR050662">
    <property type="entry name" value="Sec-metab_biosynth-thioest"/>
</dbReference>
<dbReference type="SUPFAM" id="SSF56281">
    <property type="entry name" value="Metallo-hydrolase/oxidoreductase"/>
    <property type="match status" value="1"/>
</dbReference>
<dbReference type="Pfam" id="PF00753">
    <property type="entry name" value="Lactamase_B"/>
    <property type="match status" value="1"/>
</dbReference>
<sequence length="287" mass="32390">MSAGAVKSLSFIPRTEQLTSRVIRILGCNPSKETLQGTNTYLIGTGPRRILIDTGSSGFPEYVTNLQKVLEEQNASIQGIILTHWHEDHIGGLEEVCSRSERKTCKIRRSKKSDRVLGDGLQYTFIGDKHIFETEGATLEAMHTPGHTDDLMALYLHEENAVFTGDCVFEDLFEYMKSLKVILNRKPQRIYPAHGAIVPDGVKHIEMYIAHRNRRESQILELLTKGGTNFTSVGDIVKTIYTDIPEYLILPAAMNVKHHLDKLQKERRVGTYIGIYISCNNPSYKIT</sequence>